<evidence type="ECO:0000313" key="6">
    <source>
        <dbReference type="EMBL" id="MFK4270302.1"/>
    </source>
</evidence>
<accession>A0ABW8LWK0</accession>
<keyword evidence="7" id="KW-1185">Reference proteome</keyword>
<dbReference type="Gene3D" id="1.10.10.10">
    <property type="entry name" value="Winged helix-like DNA-binding domain superfamily/Winged helix DNA-binding domain"/>
    <property type="match status" value="1"/>
</dbReference>
<evidence type="ECO:0000313" key="7">
    <source>
        <dbReference type="Proteomes" id="UP001620295"/>
    </source>
</evidence>
<evidence type="ECO:0000256" key="3">
    <source>
        <dbReference type="ARBA" id="ARBA00023163"/>
    </source>
</evidence>
<dbReference type="RefSeq" id="WP_358639158.1">
    <property type="nucleotide sequence ID" value="NZ_JBFACG010000035.1"/>
</dbReference>
<keyword evidence="1" id="KW-0805">Transcription regulation</keyword>
<dbReference type="PANTHER" id="PTHR33204:SF39">
    <property type="entry name" value="TRANSCRIPTIONAL REGULATORY PROTEIN"/>
    <property type="match status" value="1"/>
</dbReference>
<dbReference type="InterPro" id="IPR002577">
    <property type="entry name" value="HTH_HxlR"/>
</dbReference>
<dbReference type="InterPro" id="IPR036390">
    <property type="entry name" value="WH_DNA-bd_sf"/>
</dbReference>
<evidence type="ECO:0000256" key="4">
    <source>
        <dbReference type="SAM" id="MobiDB-lite"/>
    </source>
</evidence>
<dbReference type="InterPro" id="IPR036388">
    <property type="entry name" value="WH-like_DNA-bd_sf"/>
</dbReference>
<sequence length="136" mass="15095">MSQRHTGITDQLTPPVDATPHSHPLADCPLREVLALIGDKWSTQVLVQLGAGPRRFTELERAIEGVSRRMLTLSLRSLERNGLITRTVHPDAPPRVEYATTPLTNGIREPLEALAAWADRNRPAIAAARRAYDTHH</sequence>
<evidence type="ECO:0000256" key="2">
    <source>
        <dbReference type="ARBA" id="ARBA00023125"/>
    </source>
</evidence>
<dbReference type="Pfam" id="PF01638">
    <property type="entry name" value="HxlR"/>
    <property type="match status" value="1"/>
</dbReference>
<keyword evidence="3" id="KW-0804">Transcription</keyword>
<feature type="domain" description="HTH hxlR-type" evidence="5">
    <location>
        <begin position="28"/>
        <end position="126"/>
    </location>
</feature>
<proteinExistence type="predicted"/>
<dbReference type="PROSITE" id="PS51118">
    <property type="entry name" value="HTH_HXLR"/>
    <property type="match status" value="1"/>
</dbReference>
<dbReference type="EMBL" id="JBJDQH010000013">
    <property type="protein sequence ID" value="MFK4270302.1"/>
    <property type="molecule type" value="Genomic_DNA"/>
</dbReference>
<organism evidence="6 7">
    <name type="scientific">Streptomyces milbemycinicus</name>
    <dbReference type="NCBI Taxonomy" id="476552"/>
    <lineage>
        <taxon>Bacteria</taxon>
        <taxon>Bacillati</taxon>
        <taxon>Actinomycetota</taxon>
        <taxon>Actinomycetes</taxon>
        <taxon>Kitasatosporales</taxon>
        <taxon>Streptomycetaceae</taxon>
        <taxon>Streptomyces</taxon>
    </lineage>
</organism>
<gene>
    <name evidence="6" type="ORF">ACI2L5_36000</name>
</gene>
<name>A0ABW8LWK0_9ACTN</name>
<reference evidence="6 7" key="1">
    <citation type="submission" date="2024-11" db="EMBL/GenBank/DDBJ databases">
        <title>The Natural Products Discovery Center: Release of the First 8490 Sequenced Strains for Exploring Actinobacteria Biosynthetic Diversity.</title>
        <authorList>
            <person name="Kalkreuter E."/>
            <person name="Kautsar S.A."/>
            <person name="Yang D."/>
            <person name="Bader C.D."/>
            <person name="Teijaro C.N."/>
            <person name="Fluegel L."/>
            <person name="Davis C.M."/>
            <person name="Simpson J.R."/>
            <person name="Lauterbach L."/>
            <person name="Steele A.D."/>
            <person name="Gui C."/>
            <person name="Meng S."/>
            <person name="Li G."/>
            <person name="Viehrig K."/>
            <person name="Ye F."/>
            <person name="Su P."/>
            <person name="Kiefer A.F."/>
            <person name="Nichols A."/>
            <person name="Cepeda A.J."/>
            <person name="Yan W."/>
            <person name="Fan B."/>
            <person name="Jiang Y."/>
            <person name="Adhikari A."/>
            <person name="Zheng C.-J."/>
            <person name="Schuster L."/>
            <person name="Cowan T.M."/>
            <person name="Smanski M.J."/>
            <person name="Chevrette M.G."/>
            <person name="De Carvalho L.P.S."/>
            <person name="Shen B."/>
        </authorList>
    </citation>
    <scope>NUCLEOTIDE SEQUENCE [LARGE SCALE GENOMIC DNA]</scope>
    <source>
        <strain evidence="6 7">NPDC020863</strain>
    </source>
</reference>
<feature type="compositionally biased region" description="Polar residues" evidence="4">
    <location>
        <begin position="1"/>
        <end position="12"/>
    </location>
</feature>
<dbReference type="PANTHER" id="PTHR33204">
    <property type="entry name" value="TRANSCRIPTIONAL REGULATOR, MARR FAMILY"/>
    <property type="match status" value="1"/>
</dbReference>
<dbReference type="SUPFAM" id="SSF46785">
    <property type="entry name" value="Winged helix' DNA-binding domain"/>
    <property type="match status" value="1"/>
</dbReference>
<keyword evidence="2" id="KW-0238">DNA-binding</keyword>
<feature type="region of interest" description="Disordered" evidence="4">
    <location>
        <begin position="1"/>
        <end position="21"/>
    </location>
</feature>
<protein>
    <submittedName>
        <fullName evidence="6">Winged helix-turn-helix transcriptional regulator</fullName>
    </submittedName>
</protein>
<evidence type="ECO:0000256" key="1">
    <source>
        <dbReference type="ARBA" id="ARBA00023015"/>
    </source>
</evidence>
<comment type="caution">
    <text evidence="6">The sequence shown here is derived from an EMBL/GenBank/DDBJ whole genome shotgun (WGS) entry which is preliminary data.</text>
</comment>
<evidence type="ECO:0000259" key="5">
    <source>
        <dbReference type="PROSITE" id="PS51118"/>
    </source>
</evidence>
<dbReference type="Proteomes" id="UP001620295">
    <property type="component" value="Unassembled WGS sequence"/>
</dbReference>